<protein>
    <submittedName>
        <fullName evidence="4">Site-specific integrase</fullName>
    </submittedName>
</protein>
<comment type="caution">
    <text evidence="4">The sequence shown here is derived from an EMBL/GenBank/DDBJ whole genome shotgun (WGS) entry which is preliminary data.</text>
</comment>
<dbReference type="RefSeq" id="WP_345336410.1">
    <property type="nucleotide sequence ID" value="NZ_BAABJZ010000096.1"/>
</dbReference>
<dbReference type="Gene3D" id="1.10.150.130">
    <property type="match status" value="1"/>
</dbReference>
<keyword evidence="2" id="KW-0233">DNA recombination</keyword>
<evidence type="ECO:0000313" key="5">
    <source>
        <dbReference type="Proteomes" id="UP001499988"/>
    </source>
</evidence>
<dbReference type="Proteomes" id="UP001499988">
    <property type="component" value="Unassembled WGS sequence"/>
</dbReference>
<gene>
    <name evidence="4" type="ORF">GCM10023333_31540</name>
</gene>
<evidence type="ECO:0000259" key="3">
    <source>
        <dbReference type="PROSITE" id="PS51898"/>
    </source>
</evidence>
<evidence type="ECO:0000313" key="4">
    <source>
        <dbReference type="EMBL" id="GAA4896036.1"/>
    </source>
</evidence>
<feature type="domain" description="Tyr recombinase" evidence="3">
    <location>
        <begin position="155"/>
        <end position="352"/>
    </location>
</feature>
<dbReference type="InterPro" id="IPR052925">
    <property type="entry name" value="Phage_Integrase-like_Recomb"/>
</dbReference>
<keyword evidence="1" id="KW-0238">DNA-binding</keyword>
<reference evidence="5" key="1">
    <citation type="journal article" date="2019" name="Int. J. Syst. Evol. Microbiol.">
        <title>The Global Catalogue of Microorganisms (GCM) 10K type strain sequencing project: providing services to taxonomists for standard genome sequencing and annotation.</title>
        <authorList>
            <consortium name="The Broad Institute Genomics Platform"/>
            <consortium name="The Broad Institute Genome Sequencing Center for Infectious Disease"/>
            <person name="Wu L."/>
            <person name="Ma J."/>
        </authorList>
    </citation>
    <scope>NUCLEOTIDE SEQUENCE [LARGE SCALE GENOMIC DNA]</scope>
    <source>
        <strain evidence="5">JCM 18401</strain>
    </source>
</reference>
<evidence type="ECO:0000256" key="2">
    <source>
        <dbReference type="ARBA" id="ARBA00023172"/>
    </source>
</evidence>
<dbReference type="InterPro" id="IPR013762">
    <property type="entry name" value="Integrase-like_cat_sf"/>
</dbReference>
<keyword evidence="5" id="KW-1185">Reference proteome</keyword>
<dbReference type="InterPro" id="IPR010998">
    <property type="entry name" value="Integrase_recombinase_N"/>
</dbReference>
<evidence type="ECO:0000256" key="1">
    <source>
        <dbReference type="ARBA" id="ARBA00023125"/>
    </source>
</evidence>
<dbReference type="SUPFAM" id="SSF47823">
    <property type="entry name" value="lambda integrase-like, N-terminal domain"/>
    <property type="match status" value="1"/>
</dbReference>
<dbReference type="SUPFAM" id="SSF56349">
    <property type="entry name" value="DNA breaking-rejoining enzymes"/>
    <property type="match status" value="1"/>
</dbReference>
<dbReference type="Pfam" id="PF00589">
    <property type="entry name" value="Phage_integrase"/>
    <property type="match status" value="1"/>
</dbReference>
<dbReference type="PROSITE" id="PS51898">
    <property type="entry name" value="TYR_RECOMBINASE"/>
    <property type="match status" value="1"/>
</dbReference>
<dbReference type="InterPro" id="IPR002104">
    <property type="entry name" value="Integrase_catalytic"/>
</dbReference>
<sequence length="352" mass="39321">MDLVLPNLPELMNDRQLPQFTAQVDQSDLDRLAEFHRARLAEKSWLARQSDLRQYLIWSHYQGVEPNHPTSADLCLWLSHMATPGRMNRLKYCPQRHESTLYAGEALAIRSIRRRHSSVKWYLQQVGPNSSNPAADDLVLQQLAGIVRILPSKPKRAPGLTPVELSKVLNAISGDDFIGLRDKLLLSLGFAGALRVSDLAALRIEDIRIQPQGLVLGFEQRKRKAQFNQIAILAGSDPSRCPKILCQQYLALRGWFSGPLFRRANRNGEPTDKALHPTSVARIITKRGAGNVSLHSPLSGHSLRRGFIDSALSTGAPISEVMKISGHQDPKTLMLYLDEIGQFNQHPAQGLY</sequence>
<organism evidence="4 5">
    <name type="scientific">Ferrimonas pelagia</name>
    <dbReference type="NCBI Taxonomy" id="1177826"/>
    <lineage>
        <taxon>Bacteria</taxon>
        <taxon>Pseudomonadati</taxon>
        <taxon>Pseudomonadota</taxon>
        <taxon>Gammaproteobacteria</taxon>
        <taxon>Alteromonadales</taxon>
        <taxon>Ferrimonadaceae</taxon>
        <taxon>Ferrimonas</taxon>
    </lineage>
</organism>
<dbReference type="InterPro" id="IPR011010">
    <property type="entry name" value="DNA_brk_join_enz"/>
</dbReference>
<name>A0ABP9F7D2_9GAMM</name>
<dbReference type="PANTHER" id="PTHR34605:SF4">
    <property type="entry name" value="DNA ADENINE METHYLTRANSFERASE"/>
    <property type="match status" value="1"/>
</dbReference>
<dbReference type="EMBL" id="BAABJZ010000096">
    <property type="protein sequence ID" value="GAA4896036.1"/>
    <property type="molecule type" value="Genomic_DNA"/>
</dbReference>
<proteinExistence type="predicted"/>
<accession>A0ABP9F7D2</accession>
<dbReference type="PANTHER" id="PTHR34605">
    <property type="entry name" value="PHAGE_INTEGRASE DOMAIN-CONTAINING PROTEIN"/>
    <property type="match status" value="1"/>
</dbReference>
<dbReference type="Gene3D" id="1.10.443.10">
    <property type="entry name" value="Intergrase catalytic core"/>
    <property type="match status" value="1"/>
</dbReference>